<comment type="caution">
    <text evidence="1">The sequence shown here is derived from an EMBL/GenBank/DDBJ whole genome shotgun (WGS) entry which is preliminary data.</text>
</comment>
<dbReference type="EMBL" id="BKCJ010359686">
    <property type="protein sequence ID" value="GFA03963.1"/>
    <property type="molecule type" value="Genomic_DNA"/>
</dbReference>
<sequence length="111" mass="12465">MLHAPDDSKASVISVDFFSQLSANIGFAYFGAAVGVVSSYFPPFLGGGINNICSFQKDMCERLKIDYKGDDGVCRLLVRLEEVFILLEVMKMVEIRPQGWRRILDGVEKRE</sequence>
<protein>
    <submittedName>
        <fullName evidence="1">Uncharacterized protein</fullName>
    </submittedName>
</protein>
<gene>
    <name evidence="1" type="ORF">Tci_575935</name>
</gene>
<organism evidence="1">
    <name type="scientific">Tanacetum cinerariifolium</name>
    <name type="common">Dalmatian daisy</name>
    <name type="synonym">Chrysanthemum cinerariifolium</name>
    <dbReference type="NCBI Taxonomy" id="118510"/>
    <lineage>
        <taxon>Eukaryota</taxon>
        <taxon>Viridiplantae</taxon>
        <taxon>Streptophyta</taxon>
        <taxon>Embryophyta</taxon>
        <taxon>Tracheophyta</taxon>
        <taxon>Spermatophyta</taxon>
        <taxon>Magnoliopsida</taxon>
        <taxon>eudicotyledons</taxon>
        <taxon>Gunneridae</taxon>
        <taxon>Pentapetalae</taxon>
        <taxon>asterids</taxon>
        <taxon>campanulids</taxon>
        <taxon>Asterales</taxon>
        <taxon>Asteraceae</taxon>
        <taxon>Asteroideae</taxon>
        <taxon>Anthemideae</taxon>
        <taxon>Anthemidinae</taxon>
        <taxon>Tanacetum</taxon>
    </lineage>
</organism>
<reference evidence="1" key="1">
    <citation type="journal article" date="2019" name="Sci. Rep.">
        <title>Draft genome of Tanacetum cinerariifolium, the natural source of mosquito coil.</title>
        <authorList>
            <person name="Yamashiro T."/>
            <person name="Shiraishi A."/>
            <person name="Satake H."/>
            <person name="Nakayama K."/>
        </authorList>
    </citation>
    <scope>NUCLEOTIDE SEQUENCE</scope>
</reference>
<proteinExistence type="predicted"/>
<name>A0A699J335_TANCI</name>
<accession>A0A699J335</accession>
<dbReference type="AlphaFoldDB" id="A0A699J335"/>
<evidence type="ECO:0000313" key="1">
    <source>
        <dbReference type="EMBL" id="GFA03963.1"/>
    </source>
</evidence>